<proteinExistence type="predicted"/>
<dbReference type="EMBL" id="DSUJ01000008">
    <property type="protein sequence ID" value="HFI90317.1"/>
    <property type="molecule type" value="Genomic_DNA"/>
</dbReference>
<dbReference type="InterPro" id="IPR011322">
    <property type="entry name" value="N-reg_PII-like_a/b"/>
</dbReference>
<evidence type="ECO:0008006" key="2">
    <source>
        <dbReference type="Google" id="ProtNLM"/>
    </source>
</evidence>
<dbReference type="Gene3D" id="3.30.70.120">
    <property type="match status" value="1"/>
</dbReference>
<protein>
    <recommendedName>
        <fullName evidence="2">Nitrogen regulatory protein PII</fullName>
    </recommendedName>
</protein>
<gene>
    <name evidence="1" type="ORF">ENS31_02165</name>
</gene>
<organism evidence="1">
    <name type="scientific">Ignavibacterium album</name>
    <dbReference type="NCBI Taxonomy" id="591197"/>
    <lineage>
        <taxon>Bacteria</taxon>
        <taxon>Pseudomonadati</taxon>
        <taxon>Ignavibacteriota</taxon>
        <taxon>Ignavibacteria</taxon>
        <taxon>Ignavibacteriales</taxon>
        <taxon>Ignavibacteriaceae</taxon>
        <taxon>Ignavibacterium</taxon>
    </lineage>
</organism>
<dbReference type="GO" id="GO:0030234">
    <property type="term" value="F:enzyme regulator activity"/>
    <property type="evidence" value="ECO:0007669"/>
    <property type="project" value="InterPro"/>
</dbReference>
<dbReference type="Pfam" id="PF00543">
    <property type="entry name" value="P-II"/>
    <property type="match status" value="1"/>
</dbReference>
<sequence length="93" mass="10494">MKKLEIIIESVERRRVCRILDEVGVKGYSIIDDIQGRGKTGPKSAQDLSNILKSSLIIVVDEEPIITKAIEQLKDVFKFYSGKIFLSEVTVIE</sequence>
<dbReference type="GO" id="GO:0006808">
    <property type="term" value="P:regulation of nitrogen utilization"/>
    <property type="evidence" value="ECO:0007669"/>
    <property type="project" value="InterPro"/>
</dbReference>
<name>A0A7V3E6I4_9BACT</name>
<reference evidence="1" key="1">
    <citation type="journal article" date="2020" name="mSystems">
        <title>Genome- and Community-Level Interaction Insights into Carbon Utilization and Element Cycling Functions of Hydrothermarchaeota in Hydrothermal Sediment.</title>
        <authorList>
            <person name="Zhou Z."/>
            <person name="Liu Y."/>
            <person name="Xu W."/>
            <person name="Pan J."/>
            <person name="Luo Z.H."/>
            <person name="Li M."/>
        </authorList>
    </citation>
    <scope>NUCLEOTIDE SEQUENCE [LARGE SCALE GENOMIC DNA]</scope>
    <source>
        <strain evidence="1">SpSt-479</strain>
    </source>
</reference>
<dbReference type="PROSITE" id="PS51343">
    <property type="entry name" value="PII_GLNB_DOM"/>
    <property type="match status" value="1"/>
</dbReference>
<evidence type="ECO:0000313" key="1">
    <source>
        <dbReference type="EMBL" id="HFI90317.1"/>
    </source>
</evidence>
<dbReference type="InterPro" id="IPR002187">
    <property type="entry name" value="N-reg_PII"/>
</dbReference>
<dbReference type="SUPFAM" id="SSF54913">
    <property type="entry name" value="GlnB-like"/>
    <property type="match status" value="1"/>
</dbReference>
<accession>A0A7V3E6I4</accession>
<dbReference type="InterPro" id="IPR015867">
    <property type="entry name" value="N-reg_PII/ATP_PRibTrfase_C"/>
</dbReference>
<comment type="caution">
    <text evidence="1">The sequence shown here is derived from an EMBL/GenBank/DDBJ whole genome shotgun (WGS) entry which is preliminary data.</text>
</comment>
<dbReference type="AlphaFoldDB" id="A0A7V3E6I4"/>